<comment type="catalytic activity">
    <reaction evidence="1">
        <text>5-oxo-L-proline + ATP + 2 H2O = L-glutamate + ADP + phosphate + H(+)</text>
        <dbReference type="Rhea" id="RHEA:10348"/>
        <dbReference type="ChEBI" id="CHEBI:15377"/>
        <dbReference type="ChEBI" id="CHEBI:15378"/>
        <dbReference type="ChEBI" id="CHEBI:29985"/>
        <dbReference type="ChEBI" id="CHEBI:30616"/>
        <dbReference type="ChEBI" id="CHEBI:43474"/>
        <dbReference type="ChEBI" id="CHEBI:58402"/>
        <dbReference type="ChEBI" id="CHEBI:456216"/>
        <dbReference type="EC" id="3.5.2.9"/>
    </reaction>
</comment>
<reference evidence="2 3" key="1">
    <citation type="submission" date="2017-08" db="EMBL/GenBank/DDBJ databases">
        <title>Complete genome sequence of Gluconacetobacter saccharivorans CV1 isolated from Fermented Vinegar.</title>
        <authorList>
            <person name="Kim S.-Y."/>
        </authorList>
    </citation>
    <scope>NUCLEOTIDE SEQUENCE [LARGE SCALE GENOMIC DNA]</scope>
    <source>
        <strain evidence="2 3">CV1</strain>
    </source>
</reference>
<evidence type="ECO:0000313" key="2">
    <source>
        <dbReference type="EMBL" id="AXY23640.1"/>
    </source>
</evidence>
<keyword evidence="1" id="KW-0378">Hydrolase</keyword>
<dbReference type="Gene3D" id="3.20.20.370">
    <property type="entry name" value="Glycoside hydrolase/deacetylase"/>
    <property type="match status" value="1"/>
</dbReference>
<dbReference type="RefSeq" id="WP_102324275.1">
    <property type="nucleotide sequence ID" value="NZ_CP023036.1"/>
</dbReference>
<keyword evidence="1" id="KW-0547">Nucleotide-binding</keyword>
<comment type="subunit">
    <text evidence="1">Forms a complex composed of PxpA, PxpB and PxpC.</text>
</comment>
<evidence type="ECO:0000313" key="3">
    <source>
        <dbReference type="Proteomes" id="UP000264120"/>
    </source>
</evidence>
<name>A0A347WFJ7_9PROT</name>
<dbReference type="KEGG" id="ksc:CD178_02894"/>
<dbReference type="InterPro" id="IPR011330">
    <property type="entry name" value="Glyco_hydro/deAcase_b/a-brl"/>
</dbReference>
<dbReference type="Proteomes" id="UP000264120">
    <property type="component" value="Chromosome"/>
</dbReference>
<dbReference type="OrthoDB" id="9773478at2"/>
<accession>A0A347WFJ7</accession>
<dbReference type="HAMAP" id="MF_00691">
    <property type="entry name" value="PxpA"/>
    <property type="match status" value="1"/>
</dbReference>
<dbReference type="NCBIfam" id="NF003814">
    <property type="entry name" value="PRK05406.1-3"/>
    <property type="match status" value="1"/>
</dbReference>
<comment type="function">
    <text evidence="1">Catalyzes the cleavage of 5-oxoproline to form L-glutamate coupled to the hydrolysis of ATP to ADP and inorganic phosphate.</text>
</comment>
<dbReference type="PANTHER" id="PTHR30292">
    <property type="entry name" value="UNCHARACTERIZED PROTEIN YBGL-RELATED"/>
    <property type="match status" value="1"/>
</dbReference>
<comment type="similarity">
    <text evidence="1">Belongs to the LamB/PxpA family.</text>
</comment>
<dbReference type="GO" id="GO:0017168">
    <property type="term" value="F:5-oxoprolinase (ATP-hydrolyzing) activity"/>
    <property type="evidence" value="ECO:0007669"/>
    <property type="project" value="UniProtKB-UniRule"/>
</dbReference>
<dbReference type="PANTHER" id="PTHR30292:SF0">
    <property type="entry name" value="5-OXOPROLINASE SUBUNIT A"/>
    <property type="match status" value="1"/>
</dbReference>
<dbReference type="InterPro" id="IPR005501">
    <property type="entry name" value="LamB/YcsF/PxpA-like"/>
</dbReference>
<sequence length="254" mass="26742">MPVSTVDLNADLGESFGHYTIGDDAAMLDIVTSANVACGFHAGDPQVMAHTFRIAQEKGVGVGAHPGFPDLWGFGRRALPLSPAEIEHIVAYQIGAAIALARYAGHEITHVKAHGALGNLTEKDPAVAQAVLNAVRRAAPGLPIIAIALSHLERLGHEQGAPVFSEVFADRAYDEHGHLVSRTQPGAVLHDAGFVAERMVRMVRAGGIETVSGRFLPTRIDTICVHGDNPQAVAVARAVRTGLEDAGVIVKPLC</sequence>
<evidence type="ECO:0000256" key="1">
    <source>
        <dbReference type="HAMAP-Rule" id="MF_00691"/>
    </source>
</evidence>
<dbReference type="CDD" id="cd10787">
    <property type="entry name" value="LamB_YcsF_like"/>
    <property type="match status" value="1"/>
</dbReference>
<dbReference type="GO" id="GO:0005975">
    <property type="term" value="P:carbohydrate metabolic process"/>
    <property type="evidence" value="ECO:0007669"/>
    <property type="project" value="InterPro"/>
</dbReference>
<gene>
    <name evidence="1" type="primary">pxpA</name>
    <name evidence="2" type="ORF">CD178_02894</name>
</gene>
<dbReference type="GO" id="GO:0005524">
    <property type="term" value="F:ATP binding"/>
    <property type="evidence" value="ECO:0007669"/>
    <property type="project" value="UniProtKB-UniRule"/>
</dbReference>
<organism evidence="2 3">
    <name type="scientific">Komagataeibacter saccharivorans</name>
    <dbReference type="NCBI Taxonomy" id="265959"/>
    <lineage>
        <taxon>Bacteria</taxon>
        <taxon>Pseudomonadati</taxon>
        <taxon>Pseudomonadota</taxon>
        <taxon>Alphaproteobacteria</taxon>
        <taxon>Acetobacterales</taxon>
        <taxon>Acetobacteraceae</taxon>
        <taxon>Komagataeibacter</taxon>
    </lineage>
</organism>
<dbReference type="Pfam" id="PF03746">
    <property type="entry name" value="LamB_YcsF"/>
    <property type="match status" value="1"/>
</dbReference>
<proteinExistence type="inferred from homology"/>
<dbReference type="AlphaFoldDB" id="A0A347WFJ7"/>
<keyword evidence="1" id="KW-0067">ATP-binding</keyword>
<protein>
    <recommendedName>
        <fullName evidence="1">5-oxoprolinase subunit A</fullName>
        <shortName evidence="1">5-OPase subunit A</shortName>
        <ecNumber evidence="1">3.5.2.9</ecNumber>
    </recommendedName>
    <alternativeName>
        <fullName evidence="1">5-oxoprolinase (ATP-hydrolyzing) subunit A</fullName>
    </alternativeName>
</protein>
<dbReference type="SUPFAM" id="SSF88713">
    <property type="entry name" value="Glycoside hydrolase/deacetylase"/>
    <property type="match status" value="1"/>
</dbReference>
<dbReference type="NCBIfam" id="NF003816">
    <property type="entry name" value="PRK05406.1-5"/>
    <property type="match status" value="1"/>
</dbReference>
<keyword evidence="3" id="KW-1185">Reference proteome</keyword>
<dbReference type="EC" id="3.5.2.9" evidence="1"/>
<dbReference type="EMBL" id="CP023036">
    <property type="protein sequence ID" value="AXY23640.1"/>
    <property type="molecule type" value="Genomic_DNA"/>
</dbReference>